<evidence type="ECO:0000313" key="2">
    <source>
        <dbReference type="EMBL" id="GED24451.1"/>
    </source>
</evidence>
<dbReference type="RefSeq" id="WP_025846738.1">
    <property type="nucleotide sequence ID" value="NZ_BJOD01000004.1"/>
</dbReference>
<reference evidence="2 3" key="1">
    <citation type="submission" date="2019-06" db="EMBL/GenBank/DDBJ databases">
        <title>Whole genome shotgun sequence of Brevibacillus agri NBRC 15538.</title>
        <authorList>
            <person name="Hosoyama A."/>
            <person name="Uohara A."/>
            <person name="Ohji S."/>
            <person name="Ichikawa N."/>
        </authorList>
    </citation>
    <scope>NUCLEOTIDE SEQUENCE [LARGE SCALE GENOMIC DNA]</scope>
    <source>
        <strain evidence="2 3">NBRC 15538</strain>
    </source>
</reference>
<dbReference type="Pfam" id="PF19635">
    <property type="entry name" value="DUF6138"/>
    <property type="match status" value="2"/>
</dbReference>
<evidence type="ECO:0000313" key="3">
    <source>
        <dbReference type="Proteomes" id="UP000317180"/>
    </source>
</evidence>
<organism evidence="2 3">
    <name type="scientific">Brevibacillus agri</name>
    <dbReference type="NCBI Taxonomy" id="51101"/>
    <lineage>
        <taxon>Bacteria</taxon>
        <taxon>Bacillati</taxon>
        <taxon>Bacillota</taxon>
        <taxon>Bacilli</taxon>
        <taxon>Bacillales</taxon>
        <taxon>Paenibacillaceae</taxon>
        <taxon>Brevibacillus</taxon>
    </lineage>
</organism>
<gene>
    <name evidence="2" type="ORF">BAG01nite_05530</name>
</gene>
<proteinExistence type="predicted"/>
<dbReference type="EMBL" id="BJOD01000004">
    <property type="protein sequence ID" value="GED24451.1"/>
    <property type="molecule type" value="Genomic_DNA"/>
</dbReference>
<sequence>MLEYVNDRATVAITALDDWDLDFDTPGANHRSGQRSAELSEACVREQLVPQLAAYVKQKLDSLSSPALLDYRFSFWGKFQTDTGELKLPIFHSVDQEKRARLLANISAYVTELFADYAREAMEQFAWYADADDEKNVMPGSYAVFGLGLADRRYFSLVEDYMGKIDEEHQSAKNQFTAAFAKNARRESRDAANACRVPAARNGRAEAEN</sequence>
<dbReference type="InterPro" id="IPR046136">
    <property type="entry name" value="DUF6138"/>
</dbReference>
<protein>
    <submittedName>
        <fullName evidence="2">Uncharacterized protein</fullName>
    </submittedName>
</protein>
<dbReference type="GeneID" id="82811641"/>
<evidence type="ECO:0000256" key="1">
    <source>
        <dbReference type="SAM" id="MobiDB-lite"/>
    </source>
</evidence>
<keyword evidence="3" id="KW-1185">Reference proteome</keyword>
<dbReference type="Proteomes" id="UP000317180">
    <property type="component" value="Unassembled WGS sequence"/>
</dbReference>
<comment type="caution">
    <text evidence="2">The sequence shown here is derived from an EMBL/GenBank/DDBJ whole genome shotgun (WGS) entry which is preliminary data.</text>
</comment>
<accession>A0ABQ0SKU5</accession>
<name>A0ABQ0SKU5_9BACL</name>
<feature type="region of interest" description="Disordered" evidence="1">
    <location>
        <begin position="186"/>
        <end position="209"/>
    </location>
</feature>